<dbReference type="PANTHER" id="PTHR34413">
    <property type="entry name" value="PROPHAGE TAIL FIBER ASSEMBLY PROTEIN HOMOLOG TFAE-RELATED-RELATED"/>
    <property type="match status" value="1"/>
</dbReference>
<dbReference type="EMBL" id="JAHHZF010000010">
    <property type="protein sequence ID" value="MBT9291845.1"/>
    <property type="molecule type" value="Genomic_DNA"/>
</dbReference>
<evidence type="ECO:0000313" key="4">
    <source>
        <dbReference type="EMBL" id="MBT9291845.1"/>
    </source>
</evidence>
<dbReference type="InterPro" id="IPR046453">
    <property type="entry name" value="GpA_ATPase"/>
</dbReference>
<dbReference type="AlphaFoldDB" id="A0A947GGB4"/>
<dbReference type="HAMAP" id="MF_04144">
    <property type="entry name" value="TERL_LAMBDA"/>
    <property type="match status" value="1"/>
</dbReference>
<dbReference type="Pfam" id="PF20454">
    <property type="entry name" value="GpA_nuclease"/>
    <property type="match status" value="1"/>
</dbReference>
<keyword evidence="5" id="KW-1185">Reference proteome</keyword>
<feature type="region of interest" description="Disordered" evidence="1">
    <location>
        <begin position="630"/>
        <end position="663"/>
    </location>
</feature>
<protein>
    <submittedName>
        <fullName evidence="4">Phage terminase large subunit family protein</fullName>
    </submittedName>
</protein>
<accession>A0A947GGB4</accession>
<reference evidence="4 5" key="1">
    <citation type="submission" date="2021-06" db="EMBL/GenBank/DDBJ databases">
        <authorList>
            <person name="Grouzdev D.S."/>
            <person name="Koziaeva V."/>
        </authorList>
    </citation>
    <scope>NUCLEOTIDE SEQUENCE [LARGE SCALE GENOMIC DNA]</scope>
    <source>
        <strain evidence="4 5">22</strain>
    </source>
</reference>
<sequence>MLTDHDWALTVLCEESRPDAAVTVSEWADEHRVLSSKASAEPGLWRTDRTPYLREIMDALSSYSTVETVVVMKGAQVGMSEAGLNFIGYAIHHAPGPALYVMPTVETVKRISKTRLDPMIEASPVLQERIPPARSRDASNTMFSKEYLGGVLILTGANSAAALRSSPIRYLVLDEVDAYPANVDDEGDPVTLAIKRSDTFLRRKIFMLSTPSVKGFSRIGKAFREGDQRWFHVACDDCGERQPIVWSGIRWPESSPEAAVFACRACGHEHPEHRKSDLIAGGAWIPTAEPKRAGLRSYHLSSLYSPWKSWGDCATEFRAAFGDDNRADPALLQPFVNTVLGEEWEDASGERVDAAGLMEVREDYLQVEGERLPVLPAKVACLTAGVDVQPDRIELEVVGWGRDEESWSIDFRVIPGDPSAPALWDELDSVLLQRWPHLGAPDGMALSAVCVDTGGHNTIAAYEFVKPRQKRRVWGIKGASDYRAPIWPKRPGRTNKGKIDLYSVGVHAAKDVIYKRLARTGPEFAGAGACHFPADRDAGYFEQLTAEVKRTKFIRGFSVPFFWKPDHARNEALDCRVYAYAALHGLFALGFKLNATAEQIAAAVEAARAAGQSRPAHVERALVPVPVRPDLPQAARNSSAPKPVRPNRWIRPGRARSGGWLSR</sequence>
<evidence type="ECO:0000259" key="3">
    <source>
        <dbReference type="Pfam" id="PF20454"/>
    </source>
</evidence>
<name>A0A947GGB4_9HYPH</name>
<evidence type="ECO:0000259" key="2">
    <source>
        <dbReference type="Pfam" id="PF05876"/>
    </source>
</evidence>
<dbReference type="Proteomes" id="UP000766595">
    <property type="component" value="Unassembled WGS sequence"/>
</dbReference>
<dbReference type="InterPro" id="IPR008866">
    <property type="entry name" value="Phage_lambda_GpA-like"/>
</dbReference>
<dbReference type="InterPro" id="IPR051220">
    <property type="entry name" value="TFA_Chaperone"/>
</dbReference>
<evidence type="ECO:0000313" key="5">
    <source>
        <dbReference type="Proteomes" id="UP000766595"/>
    </source>
</evidence>
<comment type="caution">
    <text evidence="4">The sequence shown here is derived from an EMBL/GenBank/DDBJ whole genome shotgun (WGS) entry which is preliminary data.</text>
</comment>
<dbReference type="GO" id="GO:0016887">
    <property type="term" value="F:ATP hydrolysis activity"/>
    <property type="evidence" value="ECO:0007669"/>
    <property type="project" value="InterPro"/>
</dbReference>
<dbReference type="InterPro" id="IPR027417">
    <property type="entry name" value="P-loop_NTPase"/>
</dbReference>
<dbReference type="GO" id="GO:0004519">
    <property type="term" value="F:endonuclease activity"/>
    <property type="evidence" value="ECO:0007669"/>
    <property type="project" value="InterPro"/>
</dbReference>
<evidence type="ECO:0000256" key="1">
    <source>
        <dbReference type="SAM" id="MobiDB-lite"/>
    </source>
</evidence>
<gene>
    <name evidence="4" type="ORF">KL771_20440</name>
</gene>
<dbReference type="PANTHER" id="PTHR34413:SF2">
    <property type="entry name" value="PROPHAGE TAIL FIBER ASSEMBLY PROTEIN HOMOLOG TFAE-RELATED"/>
    <property type="match status" value="1"/>
</dbReference>
<organism evidence="4 5">
    <name type="scientific">Prosthecodimorpha staleyi</name>
    <dbReference type="NCBI Taxonomy" id="2840188"/>
    <lineage>
        <taxon>Bacteria</taxon>
        <taxon>Pseudomonadati</taxon>
        <taxon>Pseudomonadota</taxon>
        <taxon>Alphaproteobacteria</taxon>
        <taxon>Hyphomicrobiales</taxon>
        <taxon>Ancalomicrobiaceae</taxon>
        <taxon>Prosthecodimorpha</taxon>
    </lineage>
</organism>
<dbReference type="GO" id="GO:0005524">
    <property type="term" value="F:ATP binding"/>
    <property type="evidence" value="ECO:0007669"/>
    <property type="project" value="InterPro"/>
</dbReference>
<proteinExistence type="inferred from homology"/>
<feature type="domain" description="Phage terminase large subunit GpA ATPase" evidence="2">
    <location>
        <begin position="39"/>
        <end position="284"/>
    </location>
</feature>
<feature type="domain" description="Terminase large subunit GpA endonuclease" evidence="3">
    <location>
        <begin position="296"/>
        <end position="584"/>
    </location>
</feature>
<dbReference type="InterPro" id="IPR046454">
    <property type="entry name" value="GpA_endonuclease"/>
</dbReference>
<dbReference type="Gene3D" id="3.40.50.300">
    <property type="entry name" value="P-loop containing nucleotide triphosphate hydrolases"/>
    <property type="match status" value="1"/>
</dbReference>
<dbReference type="Pfam" id="PF05876">
    <property type="entry name" value="GpA_ATPase"/>
    <property type="match status" value="1"/>
</dbReference>